<dbReference type="InterPro" id="IPR041872">
    <property type="entry name" value="Anticodon_Met"/>
</dbReference>
<evidence type="ECO:0000259" key="11">
    <source>
        <dbReference type="Pfam" id="PF09334"/>
    </source>
</evidence>
<accession>A0A9W9CVT6</accession>
<evidence type="ECO:0000313" key="14">
    <source>
        <dbReference type="Proteomes" id="UP001140453"/>
    </source>
</evidence>
<dbReference type="InterPro" id="IPR014729">
    <property type="entry name" value="Rossmann-like_a/b/a_fold"/>
</dbReference>
<evidence type="ECO:0000256" key="5">
    <source>
        <dbReference type="ARBA" id="ARBA00022840"/>
    </source>
</evidence>
<dbReference type="Gene3D" id="1.10.730.10">
    <property type="entry name" value="Isoleucyl-tRNA Synthetase, Domain 1"/>
    <property type="match status" value="1"/>
</dbReference>
<keyword evidence="4 10" id="KW-0547">Nucleotide-binding</keyword>
<comment type="caution">
    <text evidence="13">The sequence shown here is derived from an EMBL/GenBank/DDBJ whole genome shotgun (WGS) entry which is preliminary data.</text>
</comment>
<dbReference type="NCBIfam" id="TIGR00398">
    <property type="entry name" value="metG"/>
    <property type="match status" value="1"/>
</dbReference>
<evidence type="ECO:0000256" key="7">
    <source>
        <dbReference type="ARBA" id="ARBA00023146"/>
    </source>
</evidence>
<keyword evidence="7 10" id="KW-0030">Aminoacyl-tRNA synthetase</keyword>
<evidence type="ECO:0000256" key="2">
    <source>
        <dbReference type="ARBA" id="ARBA00012838"/>
    </source>
</evidence>
<evidence type="ECO:0000256" key="3">
    <source>
        <dbReference type="ARBA" id="ARBA00022598"/>
    </source>
</evidence>
<evidence type="ECO:0000259" key="12">
    <source>
        <dbReference type="Pfam" id="PF19303"/>
    </source>
</evidence>
<evidence type="ECO:0000256" key="4">
    <source>
        <dbReference type="ARBA" id="ARBA00022741"/>
    </source>
</evidence>
<sequence>MERLLLRPGRLRSLHSKFLQRPGWIIPSCRHNALFTPSTFRGYAKSYETGKFESEQTPGADAQPKKPYYVTTPIFYVNAAPHIGHMYSMVLADVLKRWYKLKGQESFLLTGTDEHGMKIQQVAAANDTPPKAWCDLQAEKFKTLAEKANLANDFFIRTTDEDHKEAVRHFWFLLKEKGLIYEKKHEGWYCVSDETFYPESMLTRTVDPLTGEVSLASTETGNTVEWLEEKNYHFRMTALKDQLLDFYHQNPEWVVPKHRMQEVVSWVERSLEDLSISRPSNRLDWGIRVPEDESQTIYVWVDALVNYLTKAGFPNWTPGKQMEGGWPADVHVIGKDILRFHGVYWPALLLAVDIPPPKKLLSHAHWTMSGKKMSKSRGNVVNPFYAMDRWGVDVMRFFMIYDGGIEDDANYENYIIVERYRKLMQGTIGNLLSRVTRAKAWNVKESVQAASEYTAEAHATKCPAREAQLFKAHEALLSNSYDQMSSLMEMPNPRRALRHLLEVGSAANRFITELEPWKMAKSDLPLSDRKVLLDRTIYLLAESLRIMGILLQPFMPDKSKQMLDMLGVSMDKRTFEYAAIGLDFTYGESKVALGKSAFDSLFPPLEVED</sequence>
<dbReference type="GO" id="GO:0005739">
    <property type="term" value="C:mitochondrion"/>
    <property type="evidence" value="ECO:0007669"/>
    <property type="project" value="UniProtKB-ARBA"/>
</dbReference>
<evidence type="ECO:0000256" key="6">
    <source>
        <dbReference type="ARBA" id="ARBA00022917"/>
    </source>
</evidence>
<dbReference type="Gene3D" id="3.40.50.620">
    <property type="entry name" value="HUPs"/>
    <property type="match status" value="1"/>
</dbReference>
<evidence type="ECO:0000256" key="10">
    <source>
        <dbReference type="RuleBase" id="RU363039"/>
    </source>
</evidence>
<dbReference type="AlphaFoldDB" id="A0A9W9CVT6"/>
<dbReference type="Pfam" id="PF09334">
    <property type="entry name" value="tRNA-synt_1g"/>
    <property type="match status" value="1"/>
</dbReference>
<evidence type="ECO:0000256" key="9">
    <source>
        <dbReference type="ARBA" id="ARBA00068817"/>
    </source>
</evidence>
<comment type="catalytic activity">
    <reaction evidence="8">
        <text>tRNA(Met) + L-methionine + ATP = L-methionyl-tRNA(Met) + AMP + diphosphate</text>
        <dbReference type="Rhea" id="RHEA:13481"/>
        <dbReference type="Rhea" id="RHEA-COMP:9667"/>
        <dbReference type="Rhea" id="RHEA-COMP:9698"/>
        <dbReference type="ChEBI" id="CHEBI:30616"/>
        <dbReference type="ChEBI" id="CHEBI:33019"/>
        <dbReference type="ChEBI" id="CHEBI:57844"/>
        <dbReference type="ChEBI" id="CHEBI:78442"/>
        <dbReference type="ChEBI" id="CHEBI:78530"/>
        <dbReference type="ChEBI" id="CHEBI:456215"/>
        <dbReference type="EC" id="6.1.1.10"/>
    </reaction>
</comment>
<dbReference type="Gene3D" id="2.170.220.10">
    <property type="match status" value="1"/>
</dbReference>
<dbReference type="Proteomes" id="UP001140453">
    <property type="component" value="Unassembled WGS sequence"/>
</dbReference>
<dbReference type="InterPro" id="IPR014758">
    <property type="entry name" value="Met-tRNA_synth"/>
</dbReference>
<organism evidence="13 14">
    <name type="scientific">Gnomoniopsis smithogilvyi</name>
    <dbReference type="NCBI Taxonomy" id="1191159"/>
    <lineage>
        <taxon>Eukaryota</taxon>
        <taxon>Fungi</taxon>
        <taxon>Dikarya</taxon>
        <taxon>Ascomycota</taxon>
        <taxon>Pezizomycotina</taxon>
        <taxon>Sordariomycetes</taxon>
        <taxon>Sordariomycetidae</taxon>
        <taxon>Diaporthales</taxon>
        <taxon>Gnomoniaceae</taxon>
        <taxon>Gnomoniopsis</taxon>
    </lineage>
</organism>
<dbReference type="CDD" id="cd00814">
    <property type="entry name" value="MetRS_core"/>
    <property type="match status" value="1"/>
</dbReference>
<feature type="domain" description="Methionyl-tRNA synthetase anticodon-binding" evidence="12">
    <location>
        <begin position="476"/>
        <end position="571"/>
    </location>
</feature>
<proteinExistence type="inferred from homology"/>
<protein>
    <recommendedName>
        <fullName evidence="9">Probable methionine--tRNA ligase, mitochondrial</fullName>
        <ecNumber evidence="2">6.1.1.10</ecNumber>
    </recommendedName>
</protein>
<dbReference type="InterPro" id="IPR023457">
    <property type="entry name" value="Met-tRNA_synth_2"/>
</dbReference>
<dbReference type="PANTHER" id="PTHR43326:SF1">
    <property type="entry name" value="METHIONINE--TRNA LIGASE, MITOCHONDRIAL"/>
    <property type="match status" value="1"/>
</dbReference>
<dbReference type="EC" id="6.1.1.10" evidence="2"/>
<dbReference type="EMBL" id="JAPEVB010000004">
    <property type="protein sequence ID" value="KAJ4389196.1"/>
    <property type="molecule type" value="Genomic_DNA"/>
</dbReference>
<dbReference type="InterPro" id="IPR033911">
    <property type="entry name" value="MetRS_core"/>
</dbReference>
<dbReference type="OrthoDB" id="24670at2759"/>
<feature type="domain" description="Methionyl/Leucyl tRNA synthetase" evidence="11">
    <location>
        <begin position="68"/>
        <end position="435"/>
    </location>
</feature>
<comment type="similarity">
    <text evidence="1 10">Belongs to the class-I aminoacyl-tRNA synthetase family.</text>
</comment>
<evidence type="ECO:0000256" key="8">
    <source>
        <dbReference type="ARBA" id="ARBA00047364"/>
    </source>
</evidence>
<dbReference type="PRINTS" id="PR01041">
    <property type="entry name" value="TRNASYNTHMET"/>
</dbReference>
<dbReference type="FunFam" id="2.170.220.10:FF:000001">
    <property type="entry name" value="methionine--tRNA ligase, mitochondrial"/>
    <property type="match status" value="1"/>
</dbReference>
<evidence type="ECO:0000256" key="1">
    <source>
        <dbReference type="ARBA" id="ARBA00005594"/>
    </source>
</evidence>
<dbReference type="InterPro" id="IPR009080">
    <property type="entry name" value="tRNAsynth_Ia_anticodon-bd"/>
</dbReference>
<dbReference type="SUPFAM" id="SSF47323">
    <property type="entry name" value="Anticodon-binding domain of a subclass of class I aminoacyl-tRNA synthetases"/>
    <property type="match status" value="1"/>
</dbReference>
<name>A0A9W9CVT6_9PEZI</name>
<reference evidence="13" key="1">
    <citation type="submission" date="2022-10" db="EMBL/GenBank/DDBJ databases">
        <title>Tapping the CABI collections for fungal endophytes: first genome assemblies for Collariella, Neodidymelliopsis, Ascochyta clinopodiicola, Didymella pomorum, Didymosphaeria variabile, Neocosmospora piperis and Neocucurbitaria cava.</title>
        <authorList>
            <person name="Hill R."/>
        </authorList>
    </citation>
    <scope>NUCLEOTIDE SEQUENCE</scope>
    <source>
        <strain evidence="13">IMI 355082</strain>
    </source>
</reference>
<dbReference type="GO" id="GO:0004825">
    <property type="term" value="F:methionine-tRNA ligase activity"/>
    <property type="evidence" value="ECO:0007669"/>
    <property type="project" value="UniProtKB-EC"/>
</dbReference>
<keyword evidence="5 10" id="KW-0067">ATP-binding</keyword>
<gene>
    <name evidence="13" type="primary">MSM1</name>
    <name evidence="13" type="ORF">N0V93_006659</name>
</gene>
<dbReference type="InterPro" id="IPR015413">
    <property type="entry name" value="Methionyl/Leucyl_tRNA_Synth"/>
</dbReference>
<dbReference type="GO" id="GO:0005524">
    <property type="term" value="F:ATP binding"/>
    <property type="evidence" value="ECO:0007669"/>
    <property type="project" value="UniProtKB-KW"/>
</dbReference>
<dbReference type="GO" id="GO:0006431">
    <property type="term" value="P:methionyl-tRNA aminoacylation"/>
    <property type="evidence" value="ECO:0007669"/>
    <property type="project" value="InterPro"/>
</dbReference>
<dbReference type="Pfam" id="PF19303">
    <property type="entry name" value="Anticodon_3"/>
    <property type="match status" value="1"/>
</dbReference>
<evidence type="ECO:0000313" key="13">
    <source>
        <dbReference type="EMBL" id="KAJ4389196.1"/>
    </source>
</evidence>
<keyword evidence="14" id="KW-1185">Reference proteome</keyword>
<keyword evidence="3 10" id="KW-0436">Ligase</keyword>
<keyword evidence="6 10" id="KW-0648">Protein biosynthesis</keyword>
<dbReference type="PANTHER" id="PTHR43326">
    <property type="entry name" value="METHIONYL-TRNA SYNTHETASE"/>
    <property type="match status" value="1"/>
</dbReference>
<dbReference type="SUPFAM" id="SSF52374">
    <property type="entry name" value="Nucleotidylyl transferase"/>
    <property type="match status" value="1"/>
</dbReference>